<evidence type="ECO:0000313" key="2">
    <source>
        <dbReference type="Proteomes" id="UP001630127"/>
    </source>
</evidence>
<protein>
    <submittedName>
        <fullName evidence="1">Uncharacterized protein</fullName>
    </submittedName>
</protein>
<proteinExistence type="predicted"/>
<keyword evidence="2" id="KW-1185">Reference proteome</keyword>
<organism evidence="1 2">
    <name type="scientific">Cinchona calisaya</name>
    <dbReference type="NCBI Taxonomy" id="153742"/>
    <lineage>
        <taxon>Eukaryota</taxon>
        <taxon>Viridiplantae</taxon>
        <taxon>Streptophyta</taxon>
        <taxon>Embryophyta</taxon>
        <taxon>Tracheophyta</taxon>
        <taxon>Spermatophyta</taxon>
        <taxon>Magnoliopsida</taxon>
        <taxon>eudicotyledons</taxon>
        <taxon>Gunneridae</taxon>
        <taxon>Pentapetalae</taxon>
        <taxon>asterids</taxon>
        <taxon>lamiids</taxon>
        <taxon>Gentianales</taxon>
        <taxon>Rubiaceae</taxon>
        <taxon>Cinchonoideae</taxon>
        <taxon>Cinchoneae</taxon>
        <taxon>Cinchona</taxon>
    </lineage>
</organism>
<gene>
    <name evidence="1" type="ORF">ACH5RR_015810</name>
</gene>
<name>A0ABD2ZU48_9GENT</name>
<comment type="caution">
    <text evidence="1">The sequence shown here is derived from an EMBL/GenBank/DDBJ whole genome shotgun (WGS) entry which is preliminary data.</text>
</comment>
<dbReference type="AlphaFoldDB" id="A0ABD2ZU48"/>
<dbReference type="Proteomes" id="UP001630127">
    <property type="component" value="Unassembled WGS sequence"/>
</dbReference>
<dbReference type="EMBL" id="JBJUIK010000007">
    <property type="protein sequence ID" value="KAL3522976.1"/>
    <property type="molecule type" value="Genomic_DNA"/>
</dbReference>
<sequence length="124" mass="13990">MLARGAVVRKTSLLGNKLKNCNHYRPRPIRSIELSLSQVHPSKLLAWIQPYLRTTTVMIHSLLVEGAMGSSPDQEITNFIQQFLSLSPLVINLLRHRETVAVILIVKDAMGIRIFLEASDFARN</sequence>
<evidence type="ECO:0000313" key="1">
    <source>
        <dbReference type="EMBL" id="KAL3522976.1"/>
    </source>
</evidence>
<accession>A0ABD2ZU48</accession>
<reference evidence="1 2" key="1">
    <citation type="submission" date="2024-11" db="EMBL/GenBank/DDBJ databases">
        <title>A near-complete genome assembly of Cinchona calisaya.</title>
        <authorList>
            <person name="Lian D.C."/>
            <person name="Zhao X.W."/>
            <person name="Wei L."/>
        </authorList>
    </citation>
    <scope>NUCLEOTIDE SEQUENCE [LARGE SCALE GENOMIC DNA]</scope>
    <source>
        <tissue evidence="1">Nenye</tissue>
    </source>
</reference>